<sequence>AQCGGGRAGLAVLALFAGAQAAGGLCAASGAALCRPASAGRAGQRLRPHELGQNVFHGRHLWPHAGGGAVGLRAGCHGGVLR</sequence>
<feature type="chain" id="PRO_5025555776" evidence="1">
    <location>
        <begin position="22"/>
        <end position="82"/>
    </location>
</feature>
<organism evidence="2">
    <name type="scientific">Tanacetum cinerariifolium</name>
    <name type="common">Dalmatian daisy</name>
    <name type="synonym">Chrysanthemum cinerariifolium</name>
    <dbReference type="NCBI Taxonomy" id="118510"/>
    <lineage>
        <taxon>Eukaryota</taxon>
        <taxon>Viridiplantae</taxon>
        <taxon>Streptophyta</taxon>
        <taxon>Embryophyta</taxon>
        <taxon>Tracheophyta</taxon>
        <taxon>Spermatophyta</taxon>
        <taxon>Magnoliopsida</taxon>
        <taxon>eudicotyledons</taxon>
        <taxon>Gunneridae</taxon>
        <taxon>Pentapetalae</taxon>
        <taxon>asterids</taxon>
        <taxon>campanulids</taxon>
        <taxon>Asterales</taxon>
        <taxon>Asteraceae</taxon>
        <taxon>Asteroideae</taxon>
        <taxon>Anthemideae</taxon>
        <taxon>Anthemidinae</taxon>
        <taxon>Tanacetum</taxon>
    </lineage>
</organism>
<accession>A0A699XNP1</accession>
<reference evidence="2" key="1">
    <citation type="journal article" date="2019" name="Sci. Rep.">
        <title>Draft genome of Tanacetum cinerariifolium, the natural source of mosquito coil.</title>
        <authorList>
            <person name="Yamashiro T."/>
            <person name="Shiraishi A."/>
            <person name="Satake H."/>
            <person name="Nakayama K."/>
        </authorList>
    </citation>
    <scope>NUCLEOTIDE SEQUENCE</scope>
</reference>
<comment type="caution">
    <text evidence="2">The sequence shown here is derived from an EMBL/GenBank/DDBJ whole genome shotgun (WGS) entry which is preliminary data.</text>
</comment>
<proteinExistence type="predicted"/>
<keyword evidence="1" id="KW-0732">Signal</keyword>
<feature type="non-terminal residue" evidence="2">
    <location>
        <position position="82"/>
    </location>
</feature>
<feature type="non-terminal residue" evidence="2">
    <location>
        <position position="1"/>
    </location>
</feature>
<protein>
    <submittedName>
        <fullName evidence="2">Uncharacterized protein</fullName>
    </submittedName>
</protein>
<name>A0A699XNP1_TANCI</name>
<dbReference type="EMBL" id="BKCJ011870550">
    <property type="protein sequence ID" value="GFD59880.1"/>
    <property type="molecule type" value="Genomic_DNA"/>
</dbReference>
<gene>
    <name evidence="2" type="ORF">Tci_931849</name>
</gene>
<feature type="signal peptide" evidence="1">
    <location>
        <begin position="1"/>
        <end position="21"/>
    </location>
</feature>
<dbReference type="AlphaFoldDB" id="A0A699XNP1"/>
<evidence type="ECO:0000256" key="1">
    <source>
        <dbReference type="SAM" id="SignalP"/>
    </source>
</evidence>
<evidence type="ECO:0000313" key="2">
    <source>
        <dbReference type="EMBL" id="GFD59880.1"/>
    </source>
</evidence>